<organism evidence="3">
    <name type="scientific">Laccaria bicolor (strain S238N-H82 / ATCC MYA-4686)</name>
    <name type="common">Bicoloured deceiver</name>
    <name type="synonym">Laccaria laccata var. bicolor</name>
    <dbReference type="NCBI Taxonomy" id="486041"/>
    <lineage>
        <taxon>Eukaryota</taxon>
        <taxon>Fungi</taxon>
        <taxon>Dikarya</taxon>
        <taxon>Basidiomycota</taxon>
        <taxon>Agaricomycotina</taxon>
        <taxon>Agaricomycetes</taxon>
        <taxon>Agaricomycetidae</taxon>
        <taxon>Agaricales</taxon>
        <taxon>Agaricineae</taxon>
        <taxon>Hydnangiaceae</taxon>
        <taxon>Laccaria</taxon>
    </lineage>
</organism>
<dbReference type="RefSeq" id="XP_001881050.1">
    <property type="nucleotide sequence ID" value="XM_001881015.1"/>
</dbReference>
<dbReference type="Proteomes" id="UP000001194">
    <property type="component" value="Unassembled WGS sequence"/>
</dbReference>
<protein>
    <submittedName>
        <fullName evidence="2">Predicted protein</fullName>
    </submittedName>
</protein>
<gene>
    <name evidence="2" type="ORF">LACBIDRAFT_327186</name>
</gene>
<sequence length="268" mass="30384">MEERCDSLRALPERDFNIGCEVRGAPTNVKPQSPRQTLVNPEEGLSYPVEEGALSQDYVERPSKLASSNRSTLMTCGAGLECLEQWAARANRRHGLHSHGLKRMFTHRQRRKVKFQMWSTIMQLAVTQMALYIDFYCEDIMNSIEEAAETIADEMELSQNVMNSNIRLFINHSSFEKAIERSFSQNDIVYQNNVFYVYVADYGFQFISKVNRMSNASPSMQPTLLSEAEVIALYPSDGFMPSVLGKILDLIAQGYQERQGAAPSDLSK</sequence>
<feature type="compositionally biased region" description="Polar residues" evidence="1">
    <location>
        <begin position="29"/>
        <end position="39"/>
    </location>
</feature>
<name>B0DBE8_LACBS</name>
<dbReference type="EMBL" id="DS547102">
    <property type="protein sequence ID" value="EDR07980.1"/>
    <property type="molecule type" value="Genomic_DNA"/>
</dbReference>
<dbReference type="KEGG" id="lbc:LACBIDRAFT_327186"/>
<dbReference type="OrthoDB" id="3348320at2759"/>
<feature type="region of interest" description="Disordered" evidence="1">
    <location>
        <begin position="25"/>
        <end position="46"/>
    </location>
</feature>
<evidence type="ECO:0000256" key="1">
    <source>
        <dbReference type="SAM" id="MobiDB-lite"/>
    </source>
</evidence>
<dbReference type="InParanoid" id="B0DBE8"/>
<dbReference type="AlphaFoldDB" id="B0DBE8"/>
<dbReference type="GeneID" id="6076687"/>
<dbReference type="HOGENOM" id="CLU_1038540_0_0_1"/>
<reference evidence="2 3" key="1">
    <citation type="journal article" date="2008" name="Nature">
        <title>The genome of Laccaria bicolor provides insights into mycorrhizal symbiosis.</title>
        <authorList>
            <person name="Martin F."/>
            <person name="Aerts A."/>
            <person name="Ahren D."/>
            <person name="Brun A."/>
            <person name="Danchin E.G.J."/>
            <person name="Duchaussoy F."/>
            <person name="Gibon J."/>
            <person name="Kohler A."/>
            <person name="Lindquist E."/>
            <person name="Pereda V."/>
            <person name="Salamov A."/>
            <person name="Shapiro H.J."/>
            <person name="Wuyts J."/>
            <person name="Blaudez D."/>
            <person name="Buee M."/>
            <person name="Brokstein P."/>
            <person name="Canbaeck B."/>
            <person name="Cohen D."/>
            <person name="Courty P.E."/>
            <person name="Coutinho P.M."/>
            <person name="Delaruelle C."/>
            <person name="Detter J.C."/>
            <person name="Deveau A."/>
            <person name="DiFazio S."/>
            <person name="Duplessis S."/>
            <person name="Fraissinet-Tachet L."/>
            <person name="Lucic E."/>
            <person name="Frey-Klett P."/>
            <person name="Fourrey C."/>
            <person name="Feussner I."/>
            <person name="Gay G."/>
            <person name="Grimwood J."/>
            <person name="Hoegger P.J."/>
            <person name="Jain P."/>
            <person name="Kilaru S."/>
            <person name="Labbe J."/>
            <person name="Lin Y.C."/>
            <person name="Legue V."/>
            <person name="Le Tacon F."/>
            <person name="Marmeisse R."/>
            <person name="Melayah D."/>
            <person name="Montanini B."/>
            <person name="Muratet M."/>
            <person name="Nehls U."/>
            <person name="Niculita-Hirzel H."/>
            <person name="Oudot-Le Secq M.P."/>
            <person name="Peter M."/>
            <person name="Quesneville H."/>
            <person name="Rajashekar B."/>
            <person name="Reich M."/>
            <person name="Rouhier N."/>
            <person name="Schmutz J."/>
            <person name="Yin T."/>
            <person name="Chalot M."/>
            <person name="Henrissat B."/>
            <person name="Kuees U."/>
            <person name="Lucas S."/>
            <person name="Van de Peer Y."/>
            <person name="Podila G.K."/>
            <person name="Polle A."/>
            <person name="Pukkila P.J."/>
            <person name="Richardson P.M."/>
            <person name="Rouze P."/>
            <person name="Sanders I.R."/>
            <person name="Stajich J.E."/>
            <person name="Tunlid A."/>
            <person name="Tuskan G."/>
            <person name="Grigoriev I.V."/>
        </authorList>
    </citation>
    <scope>NUCLEOTIDE SEQUENCE [LARGE SCALE GENOMIC DNA]</scope>
    <source>
        <strain evidence="3">S238N-H82 / ATCC MYA-4686</strain>
    </source>
</reference>
<proteinExistence type="predicted"/>
<accession>B0DBE8</accession>
<evidence type="ECO:0000313" key="3">
    <source>
        <dbReference type="Proteomes" id="UP000001194"/>
    </source>
</evidence>
<evidence type="ECO:0000313" key="2">
    <source>
        <dbReference type="EMBL" id="EDR07980.1"/>
    </source>
</evidence>
<keyword evidence="3" id="KW-1185">Reference proteome</keyword>